<gene>
    <name evidence="3" type="ORF">H2200_001999</name>
</gene>
<reference evidence="3" key="1">
    <citation type="submission" date="2022-10" db="EMBL/GenBank/DDBJ databases">
        <title>Culturing micro-colonial fungi from biological soil crusts in the Mojave desert and describing Neophaeococcomyces mojavensis, and introducing the new genera and species Taxawa tesnikishii.</title>
        <authorList>
            <person name="Kurbessoian T."/>
            <person name="Stajich J.E."/>
        </authorList>
    </citation>
    <scope>NUCLEOTIDE SEQUENCE</scope>
    <source>
        <strain evidence="3">TK_41</strain>
    </source>
</reference>
<evidence type="ECO:0000313" key="3">
    <source>
        <dbReference type="EMBL" id="KAJ9615922.1"/>
    </source>
</evidence>
<dbReference type="PANTHER" id="PTHR35041:SF6">
    <property type="entry name" value="FORMYLMETHIONINE DEFORMYLASE-LIKE PROTEIN-RELATED"/>
    <property type="match status" value="1"/>
</dbReference>
<name>A0AA39CQ71_9EURO</name>
<feature type="transmembrane region" description="Helical" evidence="2">
    <location>
        <begin position="368"/>
        <end position="390"/>
    </location>
</feature>
<proteinExistence type="predicted"/>
<dbReference type="Proteomes" id="UP001172673">
    <property type="component" value="Unassembled WGS sequence"/>
</dbReference>
<evidence type="ECO:0000313" key="4">
    <source>
        <dbReference type="Proteomes" id="UP001172673"/>
    </source>
</evidence>
<evidence type="ECO:0000256" key="2">
    <source>
        <dbReference type="SAM" id="Phobius"/>
    </source>
</evidence>
<feature type="region of interest" description="Disordered" evidence="1">
    <location>
        <begin position="440"/>
        <end position="464"/>
    </location>
</feature>
<accession>A0AA39CQ71</accession>
<keyword evidence="2" id="KW-0812">Transmembrane</keyword>
<dbReference type="AlphaFoldDB" id="A0AA39CQ71"/>
<organism evidence="3 4">
    <name type="scientific">Cladophialophora chaetospira</name>
    <dbReference type="NCBI Taxonomy" id="386627"/>
    <lineage>
        <taxon>Eukaryota</taxon>
        <taxon>Fungi</taxon>
        <taxon>Dikarya</taxon>
        <taxon>Ascomycota</taxon>
        <taxon>Pezizomycotina</taxon>
        <taxon>Eurotiomycetes</taxon>
        <taxon>Chaetothyriomycetidae</taxon>
        <taxon>Chaetothyriales</taxon>
        <taxon>Herpotrichiellaceae</taxon>
        <taxon>Cladophialophora</taxon>
    </lineage>
</organism>
<dbReference type="PANTHER" id="PTHR35041">
    <property type="entry name" value="MEDIATOR OF RNA POLYMERASE II TRANSCRIPTION SUBUNIT 1"/>
    <property type="match status" value="1"/>
</dbReference>
<keyword evidence="2" id="KW-1133">Transmembrane helix</keyword>
<evidence type="ECO:0000256" key="1">
    <source>
        <dbReference type="SAM" id="MobiDB-lite"/>
    </source>
</evidence>
<comment type="caution">
    <text evidence="3">The sequence shown here is derived from an EMBL/GenBank/DDBJ whole genome shotgun (WGS) entry which is preliminary data.</text>
</comment>
<sequence length="480" mass="52943">MRRTLPLAAIFTPGTLTVQSEVHTLFSDITVPERHLSDVSFYAATLHVNESTTYRGMSVETTRNVGRVQLANALLPLPRPDTNVTYTTSFAGPALTCSRMEAADVDLIGDALNGLLESTFIYHGHAFSNSQIVYFGWVPQTEPNLNEANTTFFEQLIDEGNSASSANLDYVSQDAARIYVYLNTSGLTQDSDDDGQFKRIPDTSSTPAAMVTCKLYNASYEVHFDVRTTGEQSISASTTFLNWQKTQSKISDNSSSLGAFSTQALMEAFGWTFTQFIYVLPPSNGSATIYGTHALEMNPALLPVQSDVDASDSADYMMHQMEDFFQNMTLGLRYADLPNHSDNSSLTSVNATSKFFRADYVYEPEALIIAYAISNIISLLCVMIGVFAIYQNGASFTNYFSTIVRVTNHLDLEESIDEKDRSGADPLPSQLASTVVGLGQQREQVKQEVPKRSASWSWNEHAVSDDPDWQTATLRGMGLR</sequence>
<keyword evidence="2" id="KW-0472">Membrane</keyword>
<keyword evidence="4" id="KW-1185">Reference proteome</keyword>
<evidence type="ECO:0008006" key="5">
    <source>
        <dbReference type="Google" id="ProtNLM"/>
    </source>
</evidence>
<protein>
    <recommendedName>
        <fullName evidence="5">Transmembrane protein</fullName>
    </recommendedName>
</protein>
<dbReference type="EMBL" id="JAPDRK010000002">
    <property type="protein sequence ID" value="KAJ9615922.1"/>
    <property type="molecule type" value="Genomic_DNA"/>
</dbReference>